<accession>A0A6C0JH17</accession>
<dbReference type="AlphaFoldDB" id="A0A6C0JH17"/>
<evidence type="ECO:0000313" key="1">
    <source>
        <dbReference type="EMBL" id="QHU04693.1"/>
    </source>
</evidence>
<proteinExistence type="predicted"/>
<name>A0A6C0JH17_9ZZZZ</name>
<protein>
    <submittedName>
        <fullName evidence="1">Uncharacterized protein</fullName>
    </submittedName>
</protein>
<organism evidence="1">
    <name type="scientific">viral metagenome</name>
    <dbReference type="NCBI Taxonomy" id="1070528"/>
    <lineage>
        <taxon>unclassified sequences</taxon>
        <taxon>metagenomes</taxon>
        <taxon>organismal metagenomes</taxon>
    </lineage>
</organism>
<dbReference type="EMBL" id="MN740404">
    <property type="protein sequence ID" value="QHU04693.1"/>
    <property type="molecule type" value="Genomic_DNA"/>
</dbReference>
<sequence length="403" mass="43767">MSTSSYVHLPAYGGSIRIVTLPLGYETANKVKQLVEEELEIGQVLSVRIQGRKTPQGVQYSTAFIDFKSWALNNDLIGAIEDSTYDEHDLPLIDLNKAKTICVREGSYKWANGRVMEHLAIRPVDYGMGGAIPSNNESVSTGGPLPVQHGMFSYGNALDTPLTSNVVPGEGVQLDCVGTSWNSIYIPVFPKNLALDMSDGTYQSVQPADIQNFCEKHLQLGRVSRVDFISRSGPDQPAVQGAFVHFEHWNNNGPSTDVRIGLNHHESIRVHGGFLPQYPCGPLKFVTIQNGKVEPAYLVFKINHKPLPQADTSLNTAQLVAANKYLEEQIAEKDALIGGLMAALEVSKTAAIANGQLIADNKFLQELIADKDSHIEMLTSRDSSAADALGVDGLGPMQVSELA</sequence>
<reference evidence="1" key="1">
    <citation type="journal article" date="2020" name="Nature">
        <title>Giant virus diversity and host interactions through global metagenomics.</title>
        <authorList>
            <person name="Schulz F."/>
            <person name="Roux S."/>
            <person name="Paez-Espino D."/>
            <person name="Jungbluth S."/>
            <person name="Walsh D.A."/>
            <person name="Denef V.J."/>
            <person name="McMahon K.D."/>
            <person name="Konstantinidis K.T."/>
            <person name="Eloe-Fadrosh E.A."/>
            <person name="Kyrpides N.C."/>
            <person name="Woyke T."/>
        </authorList>
    </citation>
    <scope>NUCLEOTIDE SEQUENCE</scope>
    <source>
        <strain evidence="1">GVMAG-M-3300027708-5</strain>
    </source>
</reference>